<keyword evidence="1" id="KW-0812">Transmembrane</keyword>
<evidence type="ECO:0000256" key="2">
    <source>
        <dbReference type="SAM" id="SignalP"/>
    </source>
</evidence>
<dbReference type="EMBL" id="VUMT01000003">
    <property type="protein sequence ID" value="MSS62857.1"/>
    <property type="molecule type" value="Genomic_DNA"/>
</dbReference>
<dbReference type="RefSeq" id="WP_154517068.1">
    <property type="nucleotide sequence ID" value="NZ_VUMT01000003.1"/>
</dbReference>
<protein>
    <recommendedName>
        <fullName evidence="3">Transglutaminase-like domain-containing protein</fullName>
    </recommendedName>
</protein>
<dbReference type="AlphaFoldDB" id="A0A6L5XWE9"/>
<dbReference type="Pfam" id="PF01841">
    <property type="entry name" value="Transglut_core"/>
    <property type="match status" value="1"/>
</dbReference>
<dbReference type="InterPro" id="IPR052557">
    <property type="entry name" value="CAP/Cytokinesis_protein"/>
</dbReference>
<dbReference type="Gene3D" id="3.10.620.30">
    <property type="match status" value="1"/>
</dbReference>
<keyword evidence="1" id="KW-1133">Transmembrane helix</keyword>
<evidence type="ECO:0000256" key="1">
    <source>
        <dbReference type="SAM" id="Phobius"/>
    </source>
</evidence>
<feature type="domain" description="Transglutaminase-like" evidence="3">
    <location>
        <begin position="140"/>
        <end position="235"/>
    </location>
</feature>
<feature type="chain" id="PRO_5038841382" description="Transglutaminase-like domain-containing protein" evidence="2">
    <location>
        <begin position="30"/>
        <end position="383"/>
    </location>
</feature>
<dbReference type="Proteomes" id="UP000482209">
    <property type="component" value="Unassembled WGS sequence"/>
</dbReference>
<dbReference type="PANTHER" id="PTHR46333:SF2">
    <property type="entry name" value="CYTOKINESIS PROTEIN 3"/>
    <property type="match status" value="1"/>
</dbReference>
<name>A0A6L5XWE9_9FIRM</name>
<accession>A0A6L5XWE9</accession>
<dbReference type="InterPro" id="IPR002931">
    <property type="entry name" value="Transglutaminase-like"/>
</dbReference>
<evidence type="ECO:0000313" key="5">
    <source>
        <dbReference type="Proteomes" id="UP000482209"/>
    </source>
</evidence>
<feature type="signal peptide" evidence="2">
    <location>
        <begin position="1"/>
        <end position="29"/>
    </location>
</feature>
<keyword evidence="1" id="KW-0472">Membrane</keyword>
<dbReference type="PANTHER" id="PTHR46333">
    <property type="entry name" value="CYTOKINESIS PROTEIN 3"/>
    <property type="match status" value="1"/>
</dbReference>
<organism evidence="4 5">
    <name type="scientific">Velocimicrobium porci</name>
    <dbReference type="NCBI Taxonomy" id="2606634"/>
    <lineage>
        <taxon>Bacteria</taxon>
        <taxon>Bacillati</taxon>
        <taxon>Bacillota</taxon>
        <taxon>Clostridia</taxon>
        <taxon>Lachnospirales</taxon>
        <taxon>Lachnospiraceae</taxon>
        <taxon>Velocimicrobium</taxon>
    </lineage>
</organism>
<dbReference type="SUPFAM" id="SSF54001">
    <property type="entry name" value="Cysteine proteinases"/>
    <property type="match status" value="1"/>
</dbReference>
<dbReference type="InterPro" id="IPR038765">
    <property type="entry name" value="Papain-like_cys_pep_sf"/>
</dbReference>
<reference evidence="4 5" key="1">
    <citation type="submission" date="2019-08" db="EMBL/GenBank/DDBJ databases">
        <title>In-depth cultivation of the pig gut microbiome towards novel bacterial diversity and tailored functional studies.</title>
        <authorList>
            <person name="Wylensek D."/>
            <person name="Hitch T.C.A."/>
            <person name="Clavel T."/>
        </authorList>
    </citation>
    <scope>NUCLEOTIDE SEQUENCE [LARGE SCALE GENOMIC DNA]</scope>
    <source>
        <strain evidence="4 5">WCA-693-APC-MOT-I</strain>
    </source>
</reference>
<keyword evidence="2" id="KW-0732">Signal</keyword>
<gene>
    <name evidence="4" type="ORF">FYJ58_03060</name>
</gene>
<evidence type="ECO:0000313" key="4">
    <source>
        <dbReference type="EMBL" id="MSS62857.1"/>
    </source>
</evidence>
<comment type="caution">
    <text evidence="4">The sequence shown here is derived from an EMBL/GenBank/DDBJ whole genome shotgun (WGS) entry which is preliminary data.</text>
</comment>
<evidence type="ECO:0000259" key="3">
    <source>
        <dbReference type="Pfam" id="PF01841"/>
    </source>
</evidence>
<feature type="transmembrane region" description="Helical" evidence="1">
    <location>
        <begin position="362"/>
        <end position="381"/>
    </location>
</feature>
<proteinExistence type="predicted"/>
<dbReference type="GO" id="GO:0005737">
    <property type="term" value="C:cytoplasm"/>
    <property type="evidence" value="ECO:0007669"/>
    <property type="project" value="TreeGrafter"/>
</dbReference>
<sequence>MKQKNKQIKILFLFICCVVGGMFSFSSDAEEIAKTREELIDIIYQHMCNQEETIVVHYLGADYKEFHEQFIDEILPKEIYTIDCKDTSDDFDYMFYNLEKVEIHTQSELIGNAKITLKMTWKENHHQLEQVNVKIKQILEDLDLENDSNYAKVKKIHDYVIEAVEYDNSHIYFTTYDALFKQKATCQGYMLLTYKLLTMAGVECRCIDGEGISREATESHGWNIVKLGEKWYNMDVTWDDPVIYQQDGTITEDGKEEFQYDFFLKGSKNFDERHLANERYKTEQFQKRYPISENDFSEEEYENWRKTHKEQKSKEKDYKINTSKSVNVDKLGKLELFFSVISYELEKIAGQKEITPLVETTVPLVLIILIGIIFIKILKLLRR</sequence>
<keyword evidence="5" id="KW-1185">Reference proteome</keyword>